<dbReference type="PROSITE" id="PS00217">
    <property type="entry name" value="SUGAR_TRANSPORT_2"/>
    <property type="match status" value="1"/>
</dbReference>
<proteinExistence type="predicted"/>
<dbReference type="PANTHER" id="PTHR23511">
    <property type="entry name" value="SYNAPTIC VESICLE GLYCOPROTEIN 2"/>
    <property type="match status" value="1"/>
</dbReference>
<accession>A0ABN1VKZ6</accession>
<organism evidence="9 10">
    <name type="scientific">Prauserella alba</name>
    <dbReference type="NCBI Taxonomy" id="176898"/>
    <lineage>
        <taxon>Bacteria</taxon>
        <taxon>Bacillati</taxon>
        <taxon>Actinomycetota</taxon>
        <taxon>Actinomycetes</taxon>
        <taxon>Pseudonocardiales</taxon>
        <taxon>Pseudonocardiaceae</taxon>
        <taxon>Prauserella</taxon>
    </lineage>
</organism>
<dbReference type="RefSeq" id="WP_253855789.1">
    <property type="nucleotide sequence ID" value="NZ_BAAALM010000016.1"/>
</dbReference>
<dbReference type="PROSITE" id="PS00216">
    <property type="entry name" value="SUGAR_TRANSPORT_1"/>
    <property type="match status" value="1"/>
</dbReference>
<keyword evidence="10" id="KW-1185">Reference proteome</keyword>
<feature type="transmembrane region" description="Helical" evidence="7">
    <location>
        <begin position="87"/>
        <end position="104"/>
    </location>
</feature>
<dbReference type="Gene3D" id="1.20.1250.20">
    <property type="entry name" value="MFS general substrate transporter like domains"/>
    <property type="match status" value="1"/>
</dbReference>
<dbReference type="InterPro" id="IPR020846">
    <property type="entry name" value="MFS_dom"/>
</dbReference>
<dbReference type="EMBL" id="BAAALM010000016">
    <property type="protein sequence ID" value="GAA1215716.1"/>
    <property type="molecule type" value="Genomic_DNA"/>
</dbReference>
<feature type="transmembrane region" description="Helical" evidence="7">
    <location>
        <begin position="395"/>
        <end position="413"/>
    </location>
</feature>
<dbReference type="PANTHER" id="PTHR23511:SF34">
    <property type="entry name" value="SYNAPTIC VESICLE GLYCOPROTEIN 2"/>
    <property type="match status" value="1"/>
</dbReference>
<dbReference type="SUPFAM" id="SSF103473">
    <property type="entry name" value="MFS general substrate transporter"/>
    <property type="match status" value="1"/>
</dbReference>
<comment type="caution">
    <text evidence="9">The sequence shown here is derived from an EMBL/GenBank/DDBJ whole genome shotgun (WGS) entry which is preliminary data.</text>
</comment>
<keyword evidence="4 7" id="KW-1133">Transmembrane helix</keyword>
<evidence type="ECO:0000256" key="5">
    <source>
        <dbReference type="ARBA" id="ARBA00023136"/>
    </source>
</evidence>
<feature type="transmembrane region" description="Helical" evidence="7">
    <location>
        <begin position="326"/>
        <end position="346"/>
    </location>
</feature>
<evidence type="ECO:0000256" key="2">
    <source>
        <dbReference type="ARBA" id="ARBA00022448"/>
    </source>
</evidence>
<dbReference type="InterPro" id="IPR036259">
    <property type="entry name" value="MFS_trans_sf"/>
</dbReference>
<feature type="region of interest" description="Disordered" evidence="6">
    <location>
        <begin position="441"/>
        <end position="461"/>
    </location>
</feature>
<dbReference type="InterPro" id="IPR005829">
    <property type="entry name" value="Sugar_transporter_CS"/>
</dbReference>
<dbReference type="InterPro" id="IPR005828">
    <property type="entry name" value="MFS_sugar_transport-like"/>
</dbReference>
<evidence type="ECO:0000256" key="6">
    <source>
        <dbReference type="SAM" id="MobiDB-lite"/>
    </source>
</evidence>
<feature type="transmembrane region" description="Helical" evidence="7">
    <location>
        <begin position="173"/>
        <end position="191"/>
    </location>
</feature>
<keyword evidence="5 7" id="KW-0472">Membrane</keyword>
<evidence type="ECO:0000256" key="4">
    <source>
        <dbReference type="ARBA" id="ARBA00022989"/>
    </source>
</evidence>
<feature type="transmembrane region" description="Helical" evidence="7">
    <location>
        <begin position="58"/>
        <end position="75"/>
    </location>
</feature>
<feature type="compositionally biased region" description="Basic and acidic residues" evidence="6">
    <location>
        <begin position="441"/>
        <end position="450"/>
    </location>
</feature>
<feature type="transmembrane region" description="Helical" evidence="7">
    <location>
        <begin position="295"/>
        <end position="319"/>
    </location>
</feature>
<keyword evidence="2" id="KW-0813">Transport</keyword>
<protein>
    <submittedName>
        <fullName evidence="9">MFS transporter</fullName>
    </submittedName>
</protein>
<evidence type="ECO:0000256" key="3">
    <source>
        <dbReference type="ARBA" id="ARBA00022692"/>
    </source>
</evidence>
<feature type="transmembrane region" description="Helical" evidence="7">
    <location>
        <begin position="352"/>
        <end position="374"/>
    </location>
</feature>
<reference evidence="9 10" key="1">
    <citation type="journal article" date="2019" name="Int. J. Syst. Evol. Microbiol.">
        <title>The Global Catalogue of Microorganisms (GCM) 10K type strain sequencing project: providing services to taxonomists for standard genome sequencing and annotation.</title>
        <authorList>
            <consortium name="The Broad Institute Genomics Platform"/>
            <consortium name="The Broad Institute Genome Sequencing Center for Infectious Disease"/>
            <person name="Wu L."/>
            <person name="Ma J."/>
        </authorList>
    </citation>
    <scope>NUCLEOTIDE SEQUENCE [LARGE SCALE GENOMIC DNA]</scope>
    <source>
        <strain evidence="9 10">JCM 13022</strain>
    </source>
</reference>
<feature type="transmembrane region" description="Helical" evidence="7">
    <location>
        <begin position="21"/>
        <end position="46"/>
    </location>
</feature>
<evidence type="ECO:0000259" key="8">
    <source>
        <dbReference type="PROSITE" id="PS50850"/>
    </source>
</evidence>
<evidence type="ECO:0000256" key="7">
    <source>
        <dbReference type="SAM" id="Phobius"/>
    </source>
</evidence>
<feature type="transmembrane region" description="Helical" evidence="7">
    <location>
        <begin position="419"/>
        <end position="437"/>
    </location>
</feature>
<dbReference type="PROSITE" id="PS50850">
    <property type="entry name" value="MFS"/>
    <property type="match status" value="1"/>
</dbReference>
<dbReference type="Proteomes" id="UP001500467">
    <property type="component" value="Unassembled WGS sequence"/>
</dbReference>
<dbReference type="Pfam" id="PF00083">
    <property type="entry name" value="Sugar_tr"/>
    <property type="match status" value="1"/>
</dbReference>
<evidence type="ECO:0000313" key="9">
    <source>
        <dbReference type="EMBL" id="GAA1215716.1"/>
    </source>
</evidence>
<feature type="transmembrane region" description="Helical" evidence="7">
    <location>
        <begin position="145"/>
        <end position="167"/>
    </location>
</feature>
<evidence type="ECO:0000256" key="1">
    <source>
        <dbReference type="ARBA" id="ARBA00004651"/>
    </source>
</evidence>
<dbReference type="CDD" id="cd17316">
    <property type="entry name" value="MFS_SV2_like"/>
    <property type="match status" value="1"/>
</dbReference>
<feature type="transmembrane region" description="Helical" evidence="7">
    <location>
        <begin position="261"/>
        <end position="283"/>
    </location>
</feature>
<feature type="domain" description="Major facilitator superfamily (MFS) profile" evidence="8">
    <location>
        <begin position="21"/>
        <end position="441"/>
    </location>
</feature>
<gene>
    <name evidence="9" type="ORF">GCM10009675_42390</name>
</gene>
<name>A0ABN1VKZ6_9PSEU</name>
<sequence>MKTAEQIVQDLPWKWSVQGKIFIIGGLGYMFDAWDVILNGFLTPLVGDHFGLTTGERGLVATANLIGMAVGAVVWGTIADRMGRKKAFSITLALFALFSVLGAVSPNYEVFLLFRFLAGVGLGGCIPVDYALVAEFSPRRVRGKVLAAMDLWWPIGGTLCGLSATFLSPLDGNWRWMLLIMVVPALLLFWIRRGIPESPLYLAKAGREADARVVVDSLVAQTGATTQAYSVAADEPAKEGTGGVRAALGQLRMIWTFNPKITSVAWVLFITVMTVYYVALTWMPSILKEEGYDTYAAFANTTLMTGIGIVGVITSVFLVEWMGRKWVLGLSAPLASVMLVAFSLTLGMETAALVWLGIFGFVVQLAIPVLYAYVSELYPTNLRASGFGWASSMSRVFSGFIPLIFGSMLWPVLGLTNTFIVLGAVVLAAVAWMAVAAPETKGKELDRVEESAQDPDPTPAA</sequence>
<feature type="transmembrane region" description="Helical" evidence="7">
    <location>
        <begin position="110"/>
        <end position="133"/>
    </location>
</feature>
<comment type="subcellular location">
    <subcellularLocation>
        <location evidence="1">Cell membrane</location>
        <topology evidence="1">Multi-pass membrane protein</topology>
    </subcellularLocation>
</comment>
<keyword evidence="3 7" id="KW-0812">Transmembrane</keyword>
<evidence type="ECO:0000313" key="10">
    <source>
        <dbReference type="Proteomes" id="UP001500467"/>
    </source>
</evidence>